<name>M5BXW1_THACB</name>
<gene>
    <name evidence="2" type="ORF">BN14_06073</name>
</gene>
<feature type="compositionally biased region" description="Low complexity" evidence="1">
    <location>
        <begin position="1"/>
        <end position="13"/>
    </location>
</feature>
<feature type="region of interest" description="Disordered" evidence="1">
    <location>
        <begin position="1"/>
        <end position="243"/>
    </location>
</feature>
<evidence type="ECO:0000313" key="2">
    <source>
        <dbReference type="EMBL" id="CCO32021.1"/>
    </source>
</evidence>
<accession>M5BXW1</accession>
<feature type="compositionally biased region" description="Basic and acidic residues" evidence="1">
    <location>
        <begin position="66"/>
        <end position="80"/>
    </location>
</feature>
<organism evidence="2 3">
    <name type="scientific">Thanatephorus cucumeris (strain AG1-IB / isolate 7/3/14)</name>
    <name type="common">Lettuce bottom rot fungus</name>
    <name type="synonym">Rhizoctonia solani</name>
    <dbReference type="NCBI Taxonomy" id="1108050"/>
    <lineage>
        <taxon>Eukaryota</taxon>
        <taxon>Fungi</taxon>
        <taxon>Dikarya</taxon>
        <taxon>Basidiomycota</taxon>
        <taxon>Agaricomycotina</taxon>
        <taxon>Agaricomycetes</taxon>
        <taxon>Cantharellales</taxon>
        <taxon>Ceratobasidiaceae</taxon>
        <taxon>Rhizoctonia</taxon>
        <taxon>Rhizoctonia solani AG-1</taxon>
    </lineage>
</organism>
<evidence type="ECO:0000256" key="1">
    <source>
        <dbReference type="SAM" id="MobiDB-lite"/>
    </source>
</evidence>
<feature type="compositionally biased region" description="Acidic residues" evidence="1">
    <location>
        <begin position="194"/>
        <end position="209"/>
    </location>
</feature>
<proteinExistence type="predicted"/>
<comment type="caution">
    <text evidence="2">The sequence shown here is derived from an EMBL/GenBank/DDBJ whole genome shotgun (WGS) entry which is preliminary data.</text>
</comment>
<dbReference type="HOGENOM" id="CLU_1143213_0_0_1"/>
<protein>
    <submittedName>
        <fullName evidence="2">Uncharacterized protein</fullName>
    </submittedName>
</protein>
<dbReference type="Proteomes" id="UP000012065">
    <property type="component" value="Unassembled WGS sequence"/>
</dbReference>
<reference evidence="2 3" key="1">
    <citation type="journal article" date="2013" name="J. Biotechnol.">
        <title>Establishment and interpretation of the genome sequence of the phytopathogenic fungus Rhizoctonia solani AG1-IB isolate 7/3/14.</title>
        <authorList>
            <person name="Wibberg D.W."/>
            <person name="Jelonek L.J."/>
            <person name="Rupp O.R."/>
            <person name="Hennig M.H."/>
            <person name="Eikmeyer F.E."/>
            <person name="Goesmann A.G."/>
            <person name="Hartmann A.H."/>
            <person name="Borriss R.B."/>
            <person name="Grosch R.G."/>
            <person name="Puehler A.P."/>
            <person name="Schlueter A.S."/>
        </authorList>
    </citation>
    <scope>NUCLEOTIDE SEQUENCE [LARGE SCALE GENOMIC DNA]</scope>
    <source>
        <strain evidence="3">AG1-IB / isolate 7/3/14</strain>
    </source>
</reference>
<dbReference type="EMBL" id="CAOJ01009145">
    <property type="protein sequence ID" value="CCO32021.1"/>
    <property type="molecule type" value="Genomic_DNA"/>
</dbReference>
<evidence type="ECO:0000313" key="3">
    <source>
        <dbReference type="Proteomes" id="UP000012065"/>
    </source>
</evidence>
<dbReference type="AlphaFoldDB" id="M5BXW1"/>
<sequence length="243" mass="26555">MYTSGSSSTSSSTRNPRGVKRDRPAPAKGAYTDDYDGHRPQKKAKLSPVKRSPSPPHLPQNSSTRDNQRADKIVAMELAREQALGPSRNKASGKPVPTSKARGDGKGKGKGKARKSAPAMSKVKTHKEDSGSEEDCGSDNDDDHDEDSIRTETKAIHKKSTKPTTSTKAGLSAKNNLKTTDHRSKRRTALPPSSDEDEYDDVEQEPEPEPEARQWQPARRPKPKFLQIEAGGDEDTSADCQVR</sequence>
<feature type="compositionally biased region" description="Acidic residues" evidence="1">
    <location>
        <begin position="131"/>
        <end position="146"/>
    </location>
</feature>